<feature type="domain" description="ATPase BadF/BadG/BcrA/BcrD type" evidence="2">
    <location>
        <begin position="5"/>
        <end position="269"/>
    </location>
</feature>
<dbReference type="PANTHER" id="PTHR43190:SF3">
    <property type="entry name" value="N-ACETYL-D-GLUCOSAMINE KINASE"/>
    <property type="match status" value="1"/>
</dbReference>
<organism evidence="3 4">
    <name type="scientific">Deinococcus aquiradiocola</name>
    <dbReference type="NCBI Taxonomy" id="393059"/>
    <lineage>
        <taxon>Bacteria</taxon>
        <taxon>Thermotogati</taxon>
        <taxon>Deinococcota</taxon>
        <taxon>Deinococci</taxon>
        <taxon>Deinococcales</taxon>
        <taxon>Deinococcaceae</taxon>
        <taxon>Deinococcus</taxon>
    </lineage>
</organism>
<dbReference type="InterPro" id="IPR052519">
    <property type="entry name" value="Euk-type_GlcNAc_Kinase"/>
</dbReference>
<keyword evidence="4" id="KW-1185">Reference proteome</keyword>
<dbReference type="PANTHER" id="PTHR43190">
    <property type="entry name" value="N-ACETYL-D-GLUCOSAMINE KINASE"/>
    <property type="match status" value="1"/>
</dbReference>
<dbReference type="Proteomes" id="UP000635726">
    <property type="component" value="Unassembled WGS sequence"/>
</dbReference>
<evidence type="ECO:0000313" key="3">
    <source>
        <dbReference type="EMBL" id="GGJ70339.1"/>
    </source>
</evidence>
<dbReference type="Gene3D" id="3.30.420.40">
    <property type="match status" value="2"/>
</dbReference>
<evidence type="ECO:0000256" key="1">
    <source>
        <dbReference type="SAM" id="MobiDB-lite"/>
    </source>
</evidence>
<evidence type="ECO:0000313" key="4">
    <source>
        <dbReference type="Proteomes" id="UP000635726"/>
    </source>
</evidence>
<feature type="region of interest" description="Disordered" evidence="1">
    <location>
        <begin position="272"/>
        <end position="301"/>
    </location>
</feature>
<dbReference type="AlphaFoldDB" id="A0A917UNG0"/>
<dbReference type="InterPro" id="IPR043129">
    <property type="entry name" value="ATPase_NBD"/>
</dbReference>
<name>A0A917UNG0_9DEIO</name>
<proteinExistence type="predicted"/>
<accession>A0A917UNG0</accession>
<dbReference type="RefSeq" id="WP_188961500.1">
    <property type="nucleotide sequence ID" value="NZ_BMOE01000003.1"/>
</dbReference>
<reference evidence="3" key="1">
    <citation type="journal article" date="2014" name="Int. J. Syst. Evol. Microbiol.">
        <title>Complete genome sequence of Corynebacterium casei LMG S-19264T (=DSM 44701T), isolated from a smear-ripened cheese.</title>
        <authorList>
            <consortium name="US DOE Joint Genome Institute (JGI-PGF)"/>
            <person name="Walter F."/>
            <person name="Albersmeier A."/>
            <person name="Kalinowski J."/>
            <person name="Ruckert C."/>
        </authorList>
    </citation>
    <scope>NUCLEOTIDE SEQUENCE</scope>
    <source>
        <strain evidence="3">JCM 14371</strain>
    </source>
</reference>
<gene>
    <name evidence="3" type="ORF">GCM10008939_13400</name>
</gene>
<protein>
    <recommendedName>
        <fullName evidence="2">ATPase BadF/BadG/BcrA/BcrD type domain-containing protein</fullName>
    </recommendedName>
</protein>
<comment type="caution">
    <text evidence="3">The sequence shown here is derived from an EMBL/GenBank/DDBJ whole genome shotgun (WGS) entry which is preliminary data.</text>
</comment>
<dbReference type="Pfam" id="PF01869">
    <property type="entry name" value="BcrAD_BadFG"/>
    <property type="match status" value="1"/>
</dbReference>
<reference evidence="3" key="2">
    <citation type="submission" date="2020-09" db="EMBL/GenBank/DDBJ databases">
        <authorList>
            <person name="Sun Q."/>
            <person name="Ohkuma M."/>
        </authorList>
    </citation>
    <scope>NUCLEOTIDE SEQUENCE</scope>
    <source>
        <strain evidence="3">JCM 14371</strain>
    </source>
</reference>
<feature type="compositionally biased region" description="Pro residues" evidence="1">
    <location>
        <begin position="290"/>
        <end position="301"/>
    </location>
</feature>
<evidence type="ECO:0000259" key="2">
    <source>
        <dbReference type="Pfam" id="PF01869"/>
    </source>
</evidence>
<dbReference type="InterPro" id="IPR002731">
    <property type="entry name" value="ATPase_BadF"/>
</dbReference>
<sequence length="301" mass="31508">MLLTLDAGASSTKWALFAPDGTLLDRGRLDPVTGHLFTPADRERVTHLLAGLASRVPHAPDTVVMGVTGLQGSAHPLLLDALGETFRLPATRLHVTDDLSLAYAAHFRPGEGVLVYAGTGSMAMHLTRDRHVIRAGGHGFLLGDEGGAFWQGRAGLRALLAQLDAGHAPGGPLADELSRMTGGLDWPALRHFVYQGGRTALATLAPAVHRAATLGDPYALQVTQDAGRHLAALAAQVQARLTHPLPVALAGGGANDLVREAFRDALDAHLGPLARHHPPTDPVMGGPRLAPTPAPLEDPRA</sequence>
<dbReference type="EMBL" id="BMOE01000003">
    <property type="protein sequence ID" value="GGJ70339.1"/>
    <property type="molecule type" value="Genomic_DNA"/>
</dbReference>
<dbReference type="SUPFAM" id="SSF53067">
    <property type="entry name" value="Actin-like ATPase domain"/>
    <property type="match status" value="1"/>
</dbReference>